<evidence type="ECO:0000256" key="2">
    <source>
        <dbReference type="SAM" id="SignalP"/>
    </source>
</evidence>
<dbReference type="InterPro" id="IPR001394">
    <property type="entry name" value="Peptidase_C19_UCH"/>
</dbReference>
<feature type="compositionally biased region" description="Basic and acidic residues" evidence="1">
    <location>
        <begin position="360"/>
        <end position="370"/>
    </location>
</feature>
<keyword evidence="2" id="KW-0732">Signal</keyword>
<dbReference type="Gramene" id="TRITD7Av1G122580.3">
    <property type="protein sequence ID" value="TRITD7Av1G122580.3"/>
    <property type="gene ID" value="TRITD7Av1G122580"/>
</dbReference>
<dbReference type="InterPro" id="IPR038765">
    <property type="entry name" value="Papain-like_cys_pep_sf"/>
</dbReference>
<evidence type="ECO:0000313" key="5">
    <source>
        <dbReference type="Proteomes" id="UP000324705"/>
    </source>
</evidence>
<feature type="signal peptide" evidence="2">
    <location>
        <begin position="1"/>
        <end position="21"/>
    </location>
</feature>
<dbReference type="InterPro" id="IPR028889">
    <property type="entry name" value="USP"/>
</dbReference>
<name>A0A9R0ZEK8_TRITD</name>
<accession>A0A9R0ZEK8</accession>
<dbReference type="SUPFAM" id="SSF54001">
    <property type="entry name" value="Cysteine proteinases"/>
    <property type="match status" value="1"/>
</dbReference>
<gene>
    <name evidence="4" type="ORF">TRITD_7Av1G122580</name>
</gene>
<protein>
    <recommendedName>
        <fullName evidence="3">USP domain-containing protein</fullName>
    </recommendedName>
</protein>
<dbReference type="GO" id="GO:0005829">
    <property type="term" value="C:cytosol"/>
    <property type="evidence" value="ECO:0007669"/>
    <property type="project" value="TreeGrafter"/>
</dbReference>
<dbReference type="PANTHER" id="PTHR24006">
    <property type="entry name" value="UBIQUITIN CARBOXYL-TERMINAL HYDROLASE"/>
    <property type="match status" value="1"/>
</dbReference>
<feature type="compositionally biased region" description="Low complexity" evidence="1">
    <location>
        <begin position="216"/>
        <end position="252"/>
    </location>
</feature>
<feature type="region of interest" description="Disordered" evidence="1">
    <location>
        <begin position="341"/>
        <end position="370"/>
    </location>
</feature>
<feature type="region of interest" description="Disordered" evidence="1">
    <location>
        <begin position="211"/>
        <end position="261"/>
    </location>
</feature>
<evidence type="ECO:0000256" key="1">
    <source>
        <dbReference type="SAM" id="MobiDB-lite"/>
    </source>
</evidence>
<dbReference type="GO" id="GO:0005634">
    <property type="term" value="C:nucleus"/>
    <property type="evidence" value="ECO:0007669"/>
    <property type="project" value="TreeGrafter"/>
</dbReference>
<evidence type="ECO:0000313" key="4">
    <source>
        <dbReference type="EMBL" id="VAI75047.1"/>
    </source>
</evidence>
<reference evidence="4 5" key="1">
    <citation type="submission" date="2017-09" db="EMBL/GenBank/DDBJ databases">
        <authorList>
            <consortium name="International Durum Wheat Genome Sequencing Consortium (IDWGSC)"/>
            <person name="Milanesi L."/>
        </authorList>
    </citation>
    <scope>NUCLEOTIDE SEQUENCE [LARGE SCALE GENOMIC DNA]</scope>
    <source>
        <strain evidence="5">cv. Svevo</strain>
    </source>
</reference>
<feature type="domain" description="USP" evidence="3">
    <location>
        <begin position="1"/>
        <end position="150"/>
    </location>
</feature>
<dbReference type="Proteomes" id="UP000324705">
    <property type="component" value="Chromosome 7A"/>
</dbReference>
<dbReference type="GO" id="GO:0004843">
    <property type="term" value="F:cysteine-type deubiquitinase activity"/>
    <property type="evidence" value="ECO:0007669"/>
    <property type="project" value="InterPro"/>
</dbReference>
<dbReference type="PROSITE" id="PS50235">
    <property type="entry name" value="USP_3"/>
    <property type="match status" value="1"/>
</dbReference>
<feature type="region of interest" description="Disordered" evidence="1">
    <location>
        <begin position="169"/>
        <end position="198"/>
    </location>
</feature>
<feature type="chain" id="PRO_5040354397" description="USP domain-containing protein" evidence="2">
    <location>
        <begin position="22"/>
        <end position="370"/>
    </location>
</feature>
<dbReference type="PANTHER" id="PTHR24006:SF874">
    <property type="entry name" value="UBIQUITIN CARBOXYL-TERMINAL HYDROLASE 16"/>
    <property type="match status" value="1"/>
</dbReference>
<keyword evidence="5" id="KW-1185">Reference proteome</keyword>
<dbReference type="AlphaFoldDB" id="A0A9R0ZEK8"/>
<evidence type="ECO:0000259" key="3">
    <source>
        <dbReference type="PROSITE" id="PS50235"/>
    </source>
</evidence>
<dbReference type="InterPro" id="IPR050164">
    <property type="entry name" value="Peptidase_C19"/>
</dbReference>
<dbReference type="EMBL" id="LT934123">
    <property type="protein sequence ID" value="VAI75047.1"/>
    <property type="molecule type" value="Genomic_DNA"/>
</dbReference>
<sequence length="370" mass="41551">MQGLKLPLLFSLAFFSPNAITLNLTLYVRCNSYERAKKKLTISEAPNVLTIALKRYQSGKFGKISKAIRFPETLNLSCYMNSTDDNSPVYSLYGMVVHHDVMNAAFSGHYVCYVKDTHGKWYKIDDSQVKPVSLENVMSKCAYMLLYARCSPRAPNSVRHAMMVNDPSYAKKARHKPNLEQAPLQRGSLNRHQGDELHRDHITDNLTRRFDEFGDAPYPAAESPSPSESSSLFSNSDAGSHSTVSTDSSESTRNSTSTDDYEQYFFGSSDQMYQGGPRGAHEEIGYTSYYRSRSALGTSSSGQEVDEERSVEQRFEVSGSSPLSYTDQSKQHLLTEQYRQFGGSEHDPGEARGSVLLRRSAREKTAQTFY</sequence>
<organism evidence="4 5">
    <name type="scientific">Triticum turgidum subsp. durum</name>
    <name type="common">Durum wheat</name>
    <name type="synonym">Triticum durum</name>
    <dbReference type="NCBI Taxonomy" id="4567"/>
    <lineage>
        <taxon>Eukaryota</taxon>
        <taxon>Viridiplantae</taxon>
        <taxon>Streptophyta</taxon>
        <taxon>Embryophyta</taxon>
        <taxon>Tracheophyta</taxon>
        <taxon>Spermatophyta</taxon>
        <taxon>Magnoliopsida</taxon>
        <taxon>Liliopsida</taxon>
        <taxon>Poales</taxon>
        <taxon>Poaceae</taxon>
        <taxon>BOP clade</taxon>
        <taxon>Pooideae</taxon>
        <taxon>Triticodae</taxon>
        <taxon>Triticeae</taxon>
        <taxon>Triticinae</taxon>
        <taxon>Triticum</taxon>
    </lineage>
</organism>
<dbReference type="Pfam" id="PF00443">
    <property type="entry name" value="UCH"/>
    <property type="match status" value="1"/>
</dbReference>
<proteinExistence type="predicted"/>
<dbReference type="Gene3D" id="3.90.70.10">
    <property type="entry name" value="Cysteine proteinases"/>
    <property type="match status" value="1"/>
</dbReference>
<dbReference type="GO" id="GO:0016579">
    <property type="term" value="P:protein deubiquitination"/>
    <property type="evidence" value="ECO:0007669"/>
    <property type="project" value="InterPro"/>
</dbReference>